<dbReference type="PROSITE" id="PS50989">
    <property type="entry name" value="COA_CT_CTER"/>
    <property type="match status" value="1"/>
</dbReference>
<dbReference type="GO" id="GO:0009317">
    <property type="term" value="C:acetyl-CoA carboxylase complex"/>
    <property type="evidence" value="ECO:0007669"/>
    <property type="project" value="InterPro"/>
</dbReference>
<evidence type="ECO:0000256" key="7">
    <source>
        <dbReference type="ARBA" id="ARBA00022516"/>
    </source>
</evidence>
<feature type="binding site" evidence="20">
    <location>
        <position position="37"/>
    </location>
    <ligand>
        <name>Zn(2+)</name>
        <dbReference type="ChEBI" id="CHEBI:29105"/>
    </ligand>
</feature>
<feature type="region of interest" description="Disordered" evidence="21">
    <location>
        <begin position="269"/>
        <end position="307"/>
    </location>
</feature>
<evidence type="ECO:0000256" key="11">
    <source>
        <dbReference type="ARBA" id="ARBA00022771"/>
    </source>
</evidence>
<dbReference type="HAMAP" id="MF_00823">
    <property type="entry name" value="AcetylCoA_CT_alpha"/>
    <property type="match status" value="1"/>
</dbReference>
<evidence type="ECO:0000256" key="8">
    <source>
        <dbReference type="ARBA" id="ARBA00022679"/>
    </source>
</evidence>
<comment type="subunit">
    <text evidence="5">Acetyl-CoA carboxylase is a heterotetramer composed of biotin carboxyl carrier protein (AccB), biotin carboxylase (AccC) and two subunits of ACCase subunit beta/alpha.</text>
</comment>
<dbReference type="InterPro" id="IPR001095">
    <property type="entry name" value="Acetyl_CoA_COase_a_su"/>
</dbReference>
<dbReference type="Proteomes" id="UP000272729">
    <property type="component" value="Unassembled WGS sequence"/>
</dbReference>
<evidence type="ECO:0000259" key="22">
    <source>
        <dbReference type="PROSITE" id="PS50980"/>
    </source>
</evidence>
<feature type="domain" description="CoA carboxyltransferase C-terminal" evidence="23">
    <location>
        <begin position="393"/>
        <end position="637"/>
    </location>
</feature>
<comment type="subunit">
    <text evidence="19">Acetyl-CoA carboxylase is a heterohexamer composed of biotin carboxyl carrier protein (AccB), biotin carboxylase (AccC) and two subunits each of ACCase subunit alpha (AccA) and ACCase subunit beta (AccD).</text>
</comment>
<name>A0A495XIH9_9PSEU</name>
<feature type="binding site" evidence="20">
    <location>
        <position position="18"/>
    </location>
    <ligand>
        <name>Zn(2+)</name>
        <dbReference type="ChEBI" id="CHEBI:29105"/>
    </ligand>
</feature>
<comment type="similarity">
    <text evidence="4">In the N-terminal section; belongs to the AccD/PCCB family.</text>
</comment>
<dbReference type="InterPro" id="IPR011763">
    <property type="entry name" value="COA_CT_C"/>
</dbReference>
<evidence type="ECO:0000256" key="14">
    <source>
        <dbReference type="ARBA" id="ARBA00022840"/>
    </source>
</evidence>
<evidence type="ECO:0000256" key="15">
    <source>
        <dbReference type="ARBA" id="ARBA00023098"/>
    </source>
</evidence>
<dbReference type="GO" id="GO:0016743">
    <property type="term" value="F:carboxyl- or carbamoyltransferase activity"/>
    <property type="evidence" value="ECO:0007669"/>
    <property type="project" value="UniProtKB-UniRule"/>
</dbReference>
<dbReference type="InterPro" id="IPR029045">
    <property type="entry name" value="ClpP/crotonase-like_dom_sf"/>
</dbReference>
<keyword evidence="8 19" id="KW-0808">Transferase</keyword>
<sequence>MTVSTGPTEVQWARCPNCRTFVYLRRLRRHHQVCPDCSHHLRLALSERLDLLLDPGSLDRIDTTLAPVDVLSFHDRSPYPERLAAAQSRTGRNEAVVCGRATIGGHPVVVAALDFEFMGGSIGGVTGELVSRAARLSLSSRSPLLIVSASGGARMQEGAISLMQLAKTSQEIGRLREAGVLVVNLNTDPTYGGATASFSVLGDVVLAEPGARIGFAGPAVIKQTIRQELPPTFQTAEFLRDNGMLDLVVPRESTRATLTRLLALTAPATPTTAGSAGGHPTDGSADDGSVRGSVGDRSAGGSFGGGPAVGGSAVGGSANGDLTGGDSTGGGSIAAIGVGARPPAPGSIVPQGYDNPAAPPPGVILPDGTDSPSAAPLGEILPEGADTATVTDPGELEARPAAEVVRLARNVERPTSLDLAARVFEDFLELHGDRLSADDPAVVGGFARLGGRPVVFVGHQKGHRTDELVRRNFGMPQPAGYHKARRLMGLAERLRMPFVALVDTPGAFPGIEAEQRGQGNAIAECILTMSRMTVPTIAVVTGEGGSGGALAFAVGNRVLMLENAYFSVISPEGASTILFGDAAEAGRAAEALRLTAPELLRLGVVDGVVPEPPGGAHTDLDATAGALRRALLHSLAELSEVDDLCTHRYERFSEFGHPDRQRRL</sequence>
<keyword evidence="6 19" id="KW-0963">Cytoplasm</keyword>
<evidence type="ECO:0000256" key="10">
    <source>
        <dbReference type="ARBA" id="ARBA00022741"/>
    </source>
</evidence>
<keyword evidence="10 19" id="KW-0547">Nucleotide-binding</keyword>
<comment type="function">
    <text evidence="19">Component of the acetyl coenzyme A carboxylase (ACC) complex. First, biotin carboxylase catalyzes the carboxylation of biotin on its carrier protein (BCCP) and then the CO(2) group is transferred by the carboxyltransferase to acetyl-CoA to form malonyl-CoA.</text>
</comment>
<keyword evidence="25" id="KW-1185">Reference proteome</keyword>
<proteinExistence type="inferred from homology"/>
<evidence type="ECO:0000256" key="2">
    <source>
        <dbReference type="ARBA" id="ARBA00004956"/>
    </source>
</evidence>
<dbReference type="EMBL" id="RBXR01000001">
    <property type="protein sequence ID" value="RKT74170.1"/>
    <property type="molecule type" value="Genomic_DNA"/>
</dbReference>
<evidence type="ECO:0000256" key="3">
    <source>
        <dbReference type="ARBA" id="ARBA00006276"/>
    </source>
</evidence>
<comment type="cofactor">
    <cofactor evidence="20">
        <name>Zn(2+)</name>
        <dbReference type="ChEBI" id="CHEBI:29105"/>
    </cofactor>
    <text evidence="20">Binds 1 zinc ion per subunit.</text>
</comment>
<comment type="function">
    <text evidence="17 20">Component of the acetyl coenzyme A carboxylase (ACC) complex. Biotin carboxylase (BC) catalyzes the carboxylation of biotin on its carrier protein (BCCP) and then the CO(2) group is transferred by the transcarboxylase to acetyl-CoA to form malonyl-CoA.</text>
</comment>
<dbReference type="GO" id="GO:0008270">
    <property type="term" value="F:zinc ion binding"/>
    <property type="evidence" value="ECO:0007669"/>
    <property type="project" value="UniProtKB-UniRule"/>
</dbReference>
<evidence type="ECO:0000256" key="1">
    <source>
        <dbReference type="ARBA" id="ARBA00004496"/>
    </source>
</evidence>
<keyword evidence="7 19" id="KW-0444">Lipid biosynthesis</keyword>
<feature type="binding site" evidence="20">
    <location>
        <position position="34"/>
    </location>
    <ligand>
        <name>Zn(2+)</name>
        <dbReference type="ChEBI" id="CHEBI:29105"/>
    </ligand>
</feature>
<dbReference type="RefSeq" id="WP_170199895.1">
    <property type="nucleotide sequence ID" value="NZ_JBIUBA010000018.1"/>
</dbReference>
<gene>
    <name evidence="19" type="primary">accA</name>
    <name evidence="20" type="synonym">accD</name>
    <name evidence="24" type="ORF">DFJ66_7513</name>
</gene>
<feature type="binding site" evidence="20">
    <location>
        <position position="15"/>
    </location>
    <ligand>
        <name>Zn(2+)</name>
        <dbReference type="ChEBI" id="CHEBI:29105"/>
    </ligand>
</feature>
<keyword evidence="13 20" id="KW-0862">Zinc</keyword>
<dbReference type="InterPro" id="IPR011762">
    <property type="entry name" value="COA_CT_N"/>
</dbReference>
<dbReference type="Pfam" id="PF01039">
    <property type="entry name" value="Carboxyl_trans"/>
    <property type="match status" value="1"/>
</dbReference>
<reference evidence="24 25" key="1">
    <citation type="submission" date="2018-10" db="EMBL/GenBank/DDBJ databases">
        <title>Sequencing the genomes of 1000 actinobacteria strains.</title>
        <authorList>
            <person name="Klenk H.-P."/>
        </authorList>
    </citation>
    <scope>NUCLEOTIDE SEQUENCE [LARGE SCALE GENOMIC DNA]</scope>
    <source>
        <strain evidence="24 25">DSM 43911</strain>
    </source>
</reference>
<feature type="domain" description="CoA carboxyltransferase N-terminal" evidence="22">
    <location>
        <begin position="11"/>
        <end position="280"/>
    </location>
</feature>
<evidence type="ECO:0000256" key="16">
    <source>
        <dbReference type="ARBA" id="ARBA00023160"/>
    </source>
</evidence>
<protein>
    <recommendedName>
        <fullName evidence="19 20">Multifunctional fusion protein</fullName>
    </recommendedName>
    <domain>
        <recommendedName>
            <fullName evidence="19">Acetyl-coenzyme A carboxylase carboxyl transferase subunit alpha</fullName>
            <shortName evidence="19">ACCase subunit alpha</shortName>
            <shortName evidence="19">Acetyl-CoA carboxylase carboxyltransferase subunit alpha</shortName>
            <ecNumber evidence="19">2.1.3.15</ecNumber>
        </recommendedName>
    </domain>
    <domain>
        <recommendedName>
            <fullName evidence="20">Acetyl-coenzyme A carboxylase carboxyl transferase subunit beta</fullName>
            <shortName evidence="20">ACCase subunit beta</shortName>
            <shortName evidence="20">Acetyl-CoA carboxylase carboxyltransferase subunit beta</shortName>
        </recommendedName>
    </domain>
</protein>
<evidence type="ECO:0000313" key="25">
    <source>
        <dbReference type="Proteomes" id="UP000272729"/>
    </source>
</evidence>
<dbReference type="InterPro" id="IPR034733">
    <property type="entry name" value="AcCoA_carboxyl_beta"/>
</dbReference>
<evidence type="ECO:0000313" key="24">
    <source>
        <dbReference type="EMBL" id="RKT74170.1"/>
    </source>
</evidence>
<dbReference type="SUPFAM" id="SSF52096">
    <property type="entry name" value="ClpP/crotonase"/>
    <property type="match status" value="2"/>
</dbReference>
<comment type="subcellular location">
    <subcellularLocation>
        <location evidence="1 19">Cytoplasm</location>
    </subcellularLocation>
</comment>
<dbReference type="InterPro" id="IPR000438">
    <property type="entry name" value="Acetyl_CoA_COase_Trfase_b_su"/>
</dbReference>
<evidence type="ECO:0000256" key="17">
    <source>
        <dbReference type="ARBA" id="ARBA00025280"/>
    </source>
</evidence>
<dbReference type="InterPro" id="IPR041010">
    <property type="entry name" value="Znf-ACC"/>
</dbReference>
<dbReference type="NCBIfam" id="TIGR00515">
    <property type="entry name" value="accD"/>
    <property type="match status" value="1"/>
</dbReference>
<evidence type="ECO:0000256" key="19">
    <source>
        <dbReference type="HAMAP-Rule" id="MF_00823"/>
    </source>
</evidence>
<dbReference type="NCBIfam" id="TIGR00513">
    <property type="entry name" value="accA"/>
    <property type="match status" value="1"/>
</dbReference>
<keyword evidence="11 20" id="KW-0863">Zinc-finger</keyword>
<dbReference type="PROSITE" id="PS50980">
    <property type="entry name" value="COA_CT_NTER"/>
    <property type="match status" value="1"/>
</dbReference>
<dbReference type="GO" id="GO:0005524">
    <property type="term" value="F:ATP binding"/>
    <property type="evidence" value="ECO:0007669"/>
    <property type="project" value="UniProtKB-KW"/>
</dbReference>
<evidence type="ECO:0000256" key="6">
    <source>
        <dbReference type="ARBA" id="ARBA00022490"/>
    </source>
</evidence>
<organism evidence="24 25">
    <name type="scientific">Saccharothrix variisporea</name>
    <dbReference type="NCBI Taxonomy" id="543527"/>
    <lineage>
        <taxon>Bacteria</taxon>
        <taxon>Bacillati</taxon>
        <taxon>Actinomycetota</taxon>
        <taxon>Actinomycetes</taxon>
        <taxon>Pseudonocardiales</taxon>
        <taxon>Pseudonocardiaceae</taxon>
        <taxon>Saccharothrix</taxon>
    </lineage>
</organism>
<evidence type="ECO:0000256" key="13">
    <source>
        <dbReference type="ARBA" id="ARBA00022833"/>
    </source>
</evidence>
<comment type="similarity">
    <text evidence="3">In the C-terminal section; belongs to the AccA family.</text>
</comment>
<comment type="pathway">
    <text evidence="2 19">Lipid metabolism; malonyl-CoA biosynthesis; malonyl-CoA from acetyl-CoA: step 1/1.</text>
</comment>
<dbReference type="UniPathway" id="UPA00655">
    <property type="reaction ID" value="UER00711"/>
</dbReference>
<evidence type="ECO:0000256" key="4">
    <source>
        <dbReference type="ARBA" id="ARBA00010284"/>
    </source>
</evidence>
<comment type="caution">
    <text evidence="24">The sequence shown here is derived from an EMBL/GenBank/DDBJ whole genome shotgun (WGS) entry which is preliminary data.</text>
</comment>
<comment type="catalytic activity">
    <reaction evidence="18 19">
        <text>N(6)-carboxybiotinyl-L-lysyl-[protein] + acetyl-CoA = N(6)-biotinyl-L-lysyl-[protein] + malonyl-CoA</text>
        <dbReference type="Rhea" id="RHEA:54728"/>
        <dbReference type="Rhea" id="RHEA-COMP:10505"/>
        <dbReference type="Rhea" id="RHEA-COMP:10506"/>
        <dbReference type="ChEBI" id="CHEBI:57288"/>
        <dbReference type="ChEBI" id="CHEBI:57384"/>
        <dbReference type="ChEBI" id="CHEBI:83144"/>
        <dbReference type="ChEBI" id="CHEBI:83145"/>
        <dbReference type="EC" id="2.1.3.15"/>
    </reaction>
</comment>
<evidence type="ECO:0000256" key="21">
    <source>
        <dbReference type="SAM" id="MobiDB-lite"/>
    </source>
</evidence>
<dbReference type="GO" id="GO:0003989">
    <property type="term" value="F:acetyl-CoA carboxylase activity"/>
    <property type="evidence" value="ECO:0007669"/>
    <property type="project" value="InterPro"/>
</dbReference>
<comment type="similarity">
    <text evidence="19">Belongs to the AccA family.</text>
</comment>
<dbReference type="GO" id="GO:2001295">
    <property type="term" value="P:malonyl-CoA biosynthetic process"/>
    <property type="evidence" value="ECO:0007669"/>
    <property type="project" value="UniProtKB-UniRule"/>
</dbReference>
<dbReference type="EC" id="2.1.3.15" evidence="19"/>
<evidence type="ECO:0000256" key="12">
    <source>
        <dbReference type="ARBA" id="ARBA00022832"/>
    </source>
</evidence>
<evidence type="ECO:0000256" key="9">
    <source>
        <dbReference type="ARBA" id="ARBA00022723"/>
    </source>
</evidence>
<feature type="region of interest" description="Disordered" evidence="21">
    <location>
        <begin position="333"/>
        <end position="377"/>
    </location>
</feature>
<evidence type="ECO:0000259" key="23">
    <source>
        <dbReference type="PROSITE" id="PS50989"/>
    </source>
</evidence>
<keyword evidence="12 19" id="KW-0276">Fatty acid metabolism</keyword>
<accession>A0A495XIH9</accession>
<comment type="similarity">
    <text evidence="20">Belongs to the AccD/PCCB family.</text>
</comment>
<dbReference type="PANTHER" id="PTHR42853">
    <property type="entry name" value="ACETYL-COENZYME A CARBOXYLASE CARBOXYL TRANSFERASE SUBUNIT ALPHA"/>
    <property type="match status" value="1"/>
</dbReference>
<keyword evidence="14 19" id="KW-0067">ATP-binding</keyword>
<dbReference type="Gene3D" id="3.90.226.10">
    <property type="entry name" value="2-enoyl-CoA Hydratase, Chain A, domain 1"/>
    <property type="match status" value="2"/>
</dbReference>
<dbReference type="PRINTS" id="PR01069">
    <property type="entry name" value="ACCCTRFRASEA"/>
</dbReference>
<dbReference type="GO" id="GO:0006633">
    <property type="term" value="P:fatty acid biosynthetic process"/>
    <property type="evidence" value="ECO:0007669"/>
    <property type="project" value="UniProtKB-KW"/>
</dbReference>
<keyword evidence="9 20" id="KW-0479">Metal-binding</keyword>
<dbReference type="NCBIfam" id="NF041504">
    <property type="entry name" value="AccA_sub"/>
    <property type="match status" value="1"/>
</dbReference>
<keyword evidence="15 19" id="KW-0443">Lipid metabolism</keyword>
<evidence type="ECO:0000256" key="5">
    <source>
        <dbReference type="ARBA" id="ARBA00011664"/>
    </source>
</evidence>
<dbReference type="PANTHER" id="PTHR42853:SF3">
    <property type="entry name" value="ACETYL-COENZYME A CARBOXYLASE CARBOXYL TRANSFERASE SUBUNIT ALPHA, CHLOROPLASTIC"/>
    <property type="match status" value="1"/>
</dbReference>
<dbReference type="Pfam" id="PF17848">
    <property type="entry name" value="Zn_ribbon_ACC"/>
    <property type="match status" value="1"/>
</dbReference>
<dbReference type="Pfam" id="PF03255">
    <property type="entry name" value="ACCA"/>
    <property type="match status" value="1"/>
</dbReference>
<dbReference type="HAMAP" id="MF_01395">
    <property type="entry name" value="AcetylCoA_CT_beta"/>
    <property type="match status" value="1"/>
</dbReference>
<evidence type="ECO:0000256" key="20">
    <source>
        <dbReference type="HAMAP-Rule" id="MF_01395"/>
    </source>
</evidence>
<keyword evidence="16 19" id="KW-0275">Fatty acid biosynthesis</keyword>
<feature type="zinc finger region" description="C4-type" evidence="20">
    <location>
        <begin position="15"/>
        <end position="37"/>
    </location>
</feature>
<dbReference type="AlphaFoldDB" id="A0A495XIH9"/>
<evidence type="ECO:0000256" key="18">
    <source>
        <dbReference type="ARBA" id="ARBA00049152"/>
    </source>
</evidence>